<organism evidence="2 3">
    <name type="scientific">Flavobacterium plantiphilum</name>
    <dbReference type="NCBI Taxonomy" id="3163297"/>
    <lineage>
        <taxon>Bacteria</taxon>
        <taxon>Pseudomonadati</taxon>
        <taxon>Bacteroidota</taxon>
        <taxon>Flavobacteriia</taxon>
        <taxon>Flavobacteriales</taxon>
        <taxon>Flavobacteriaceae</taxon>
        <taxon>Flavobacterium</taxon>
    </lineage>
</organism>
<evidence type="ECO:0008006" key="4">
    <source>
        <dbReference type="Google" id="ProtNLM"/>
    </source>
</evidence>
<protein>
    <recommendedName>
        <fullName evidence="4">MFS transporter</fullName>
    </recommendedName>
</protein>
<reference evidence="2 3" key="1">
    <citation type="submission" date="2024-06" db="EMBL/GenBank/DDBJ databases">
        <authorList>
            <person name="Kaempfer P."/>
            <person name="Viver T."/>
        </authorList>
    </citation>
    <scope>NUCLEOTIDE SEQUENCE [LARGE SCALE GENOMIC DNA]</scope>
    <source>
        <strain evidence="2 3">ST-87</strain>
    </source>
</reference>
<name>A0ABW8XYD5_9FLAO</name>
<keyword evidence="3" id="KW-1185">Reference proteome</keyword>
<evidence type="ECO:0000313" key="2">
    <source>
        <dbReference type="EMBL" id="MFL9832095.1"/>
    </source>
</evidence>
<evidence type="ECO:0000313" key="3">
    <source>
        <dbReference type="Proteomes" id="UP001629260"/>
    </source>
</evidence>
<comment type="caution">
    <text evidence="2">The sequence shown here is derived from an EMBL/GenBank/DDBJ whole genome shotgun (WGS) entry which is preliminary data.</text>
</comment>
<evidence type="ECO:0000256" key="1">
    <source>
        <dbReference type="SAM" id="Phobius"/>
    </source>
</evidence>
<keyword evidence="1" id="KW-0472">Membrane</keyword>
<feature type="transmembrane region" description="Helical" evidence="1">
    <location>
        <begin position="52"/>
        <end position="69"/>
    </location>
</feature>
<dbReference type="EMBL" id="JBELQA010000009">
    <property type="protein sequence ID" value="MFL9832095.1"/>
    <property type="molecule type" value="Genomic_DNA"/>
</dbReference>
<accession>A0ABW8XYD5</accession>
<proteinExistence type="predicted"/>
<dbReference type="Proteomes" id="UP001629260">
    <property type="component" value="Unassembled WGS sequence"/>
</dbReference>
<sequence length="81" mass="9195">MKNKESKVIPFTSYQKFAVFILANTQFTVILDFMVMSPLGDILMKSMQLKPSHFGVIESISMAIVTDLFSMQQRGRVMSTI</sequence>
<keyword evidence="1" id="KW-1133">Transmembrane helix</keyword>
<keyword evidence="1" id="KW-0812">Transmembrane</keyword>
<gene>
    <name evidence="2" type="ORF">ABS764_14680</name>
</gene>
<feature type="transmembrane region" description="Helical" evidence="1">
    <location>
        <begin position="21"/>
        <end position="40"/>
    </location>
</feature>